<feature type="non-terminal residue" evidence="2">
    <location>
        <position position="1"/>
    </location>
</feature>
<reference evidence="2" key="1">
    <citation type="submission" date="2022-04" db="EMBL/GenBank/DDBJ databases">
        <title>A functionally conserved STORR gene fusion in Papaver species that diverged 16.8 million years ago.</title>
        <authorList>
            <person name="Catania T."/>
        </authorList>
    </citation>
    <scope>NUCLEOTIDE SEQUENCE</scope>
    <source>
        <strain evidence="2">S-188037</strain>
    </source>
</reference>
<keyword evidence="1" id="KW-0472">Membrane</keyword>
<sequence length="60" mass="6815">GHELEGLPGWSSSRGKVHMTELRQLDSFSWCLVVFTIFTRSSITLGGFETVNMTRKIKQN</sequence>
<dbReference type="Proteomes" id="UP001202328">
    <property type="component" value="Unassembled WGS sequence"/>
</dbReference>
<name>A0AAD4S965_9MAGN</name>
<protein>
    <submittedName>
        <fullName evidence="2">Uncharacterized protein</fullName>
    </submittedName>
</protein>
<accession>A0AAD4S965</accession>
<proteinExistence type="predicted"/>
<keyword evidence="3" id="KW-1185">Reference proteome</keyword>
<feature type="transmembrane region" description="Helical" evidence="1">
    <location>
        <begin position="27"/>
        <end position="48"/>
    </location>
</feature>
<evidence type="ECO:0000313" key="3">
    <source>
        <dbReference type="Proteomes" id="UP001202328"/>
    </source>
</evidence>
<gene>
    <name evidence="2" type="ORF">MKW98_020150</name>
</gene>
<keyword evidence="1" id="KW-1133">Transmembrane helix</keyword>
<dbReference type="EMBL" id="JAJJMB010012369">
    <property type="protein sequence ID" value="KAI3877669.1"/>
    <property type="molecule type" value="Genomic_DNA"/>
</dbReference>
<organism evidence="2 3">
    <name type="scientific">Papaver atlanticum</name>
    <dbReference type="NCBI Taxonomy" id="357466"/>
    <lineage>
        <taxon>Eukaryota</taxon>
        <taxon>Viridiplantae</taxon>
        <taxon>Streptophyta</taxon>
        <taxon>Embryophyta</taxon>
        <taxon>Tracheophyta</taxon>
        <taxon>Spermatophyta</taxon>
        <taxon>Magnoliopsida</taxon>
        <taxon>Ranunculales</taxon>
        <taxon>Papaveraceae</taxon>
        <taxon>Papaveroideae</taxon>
        <taxon>Papaver</taxon>
    </lineage>
</organism>
<comment type="caution">
    <text evidence="2">The sequence shown here is derived from an EMBL/GenBank/DDBJ whole genome shotgun (WGS) entry which is preliminary data.</text>
</comment>
<evidence type="ECO:0000313" key="2">
    <source>
        <dbReference type="EMBL" id="KAI3877669.1"/>
    </source>
</evidence>
<evidence type="ECO:0000256" key="1">
    <source>
        <dbReference type="SAM" id="Phobius"/>
    </source>
</evidence>
<keyword evidence="1" id="KW-0812">Transmembrane</keyword>
<dbReference type="AlphaFoldDB" id="A0AAD4S965"/>